<dbReference type="RefSeq" id="WP_058500544.1">
    <property type="nucleotide sequence ID" value="NZ_CAAAJA010000005.1"/>
</dbReference>
<accession>A0A0W0WNR3</accession>
<comment type="caution">
    <text evidence="1">The sequence shown here is derived from an EMBL/GenBank/DDBJ whole genome shotgun (WGS) entry which is preliminary data.</text>
</comment>
<keyword evidence="2" id="KW-1185">Reference proteome</keyword>
<dbReference type="PATRIC" id="fig|454.4.peg.157"/>
<reference evidence="1 2" key="1">
    <citation type="submission" date="2015-11" db="EMBL/GenBank/DDBJ databases">
        <title>Genomic analysis of 38 Legionella species identifies large and diverse effector repertoires.</title>
        <authorList>
            <person name="Burstein D."/>
            <person name="Amaro F."/>
            <person name="Zusman T."/>
            <person name="Lifshitz Z."/>
            <person name="Cohen O."/>
            <person name="Gilbert J.A."/>
            <person name="Pupko T."/>
            <person name="Shuman H.A."/>
            <person name="Segal G."/>
        </authorList>
    </citation>
    <scope>NUCLEOTIDE SEQUENCE [LARGE SCALE GENOMIC DNA]</scope>
    <source>
        <strain evidence="1 2">Bercovier 4</strain>
    </source>
</reference>
<protein>
    <submittedName>
        <fullName evidence="1">Uncharacterized protein</fullName>
    </submittedName>
</protein>
<dbReference type="Proteomes" id="UP000054761">
    <property type="component" value="Unassembled WGS sequence"/>
</dbReference>
<dbReference type="AlphaFoldDB" id="A0A0W0WNR3"/>
<name>A0A0W0WNR3_9GAMM</name>
<evidence type="ECO:0000313" key="2">
    <source>
        <dbReference type="Proteomes" id="UP000054761"/>
    </source>
</evidence>
<sequence length="59" mass="6972">MFNFSNLYGLRRDINIDHEIARFILAQGWEQLFAATEQKKFIMGFNCIIQSLLRHEGIL</sequence>
<dbReference type="STRING" id="454.Lisr_0150"/>
<proteinExistence type="predicted"/>
<evidence type="ECO:0000313" key="1">
    <source>
        <dbReference type="EMBL" id="KTD33972.1"/>
    </source>
</evidence>
<organism evidence="1 2">
    <name type="scientific">Legionella israelensis</name>
    <dbReference type="NCBI Taxonomy" id="454"/>
    <lineage>
        <taxon>Bacteria</taxon>
        <taxon>Pseudomonadati</taxon>
        <taxon>Pseudomonadota</taxon>
        <taxon>Gammaproteobacteria</taxon>
        <taxon>Legionellales</taxon>
        <taxon>Legionellaceae</taxon>
        <taxon>Legionella</taxon>
    </lineage>
</organism>
<gene>
    <name evidence="1" type="ORF">Lisr_0150</name>
</gene>
<dbReference type="EMBL" id="LNYH01000005">
    <property type="protein sequence ID" value="KTD33972.1"/>
    <property type="molecule type" value="Genomic_DNA"/>
</dbReference>